<sequence>MGIELTAEQQAVLVQTRAVDTTAEFEALLATVRTEMNQVVQEVMAPSQAIDDTLIELRDLYLTAVQHAVVLEGVGYTEARLEAFRTGLRLLDTAHLWFGEGARTGAFRALNVAKLVAASRPFRARLKAYAAQAFVFEPDIAARFADVNSSRTVEEEIADLRMLMGEARSRQEQLSAVGVTEAFLVEGEALLDNAEKRDLLGVLGIRQHDDAITLRNAILTYTILLGREARAAGVNACFGKAEVRVRFEGLSFRKALRRLRPKTRPAAASGEGPEKPVPDKPTTPTGPSKPTTPAPTTTSGNATTTGSPTKATVSVTAPAVIEVAEAPPASAPG</sequence>
<evidence type="ECO:0000256" key="1">
    <source>
        <dbReference type="SAM" id="MobiDB-lite"/>
    </source>
</evidence>
<dbReference type="eggNOG" id="COG3147">
    <property type="taxonomic scope" value="Bacteria"/>
</dbReference>
<feature type="region of interest" description="Disordered" evidence="1">
    <location>
        <begin position="258"/>
        <end position="313"/>
    </location>
</feature>
<protein>
    <submittedName>
        <fullName evidence="2">Uncharacterized protein</fullName>
    </submittedName>
</protein>
<dbReference type="STRING" id="1192034.CAP_7712"/>
<reference evidence="2 3" key="1">
    <citation type="submission" date="2013-05" db="EMBL/GenBank/DDBJ databases">
        <title>Genome assembly of Chondromyces apiculatus DSM 436.</title>
        <authorList>
            <person name="Sharma G."/>
            <person name="Khatri I."/>
            <person name="Kaur C."/>
            <person name="Mayilraj S."/>
            <person name="Subramanian S."/>
        </authorList>
    </citation>
    <scope>NUCLEOTIDE SEQUENCE [LARGE SCALE GENOMIC DNA]</scope>
    <source>
        <strain evidence="2 3">DSM 436</strain>
    </source>
</reference>
<comment type="caution">
    <text evidence="2">The sequence shown here is derived from an EMBL/GenBank/DDBJ whole genome shotgun (WGS) entry which is preliminary data.</text>
</comment>
<keyword evidence="3" id="KW-1185">Reference proteome</keyword>
<feature type="compositionally biased region" description="Low complexity" evidence="1">
    <location>
        <begin position="280"/>
        <end position="309"/>
    </location>
</feature>
<dbReference type="EMBL" id="ASRX01000007">
    <property type="protein sequence ID" value="EYF07763.1"/>
    <property type="molecule type" value="Genomic_DNA"/>
</dbReference>
<name>A0A017TEN8_9BACT</name>
<dbReference type="AlphaFoldDB" id="A0A017TEN8"/>
<proteinExistence type="predicted"/>
<dbReference type="RefSeq" id="WP_197041021.1">
    <property type="nucleotide sequence ID" value="NZ_ASRX01000007.1"/>
</dbReference>
<evidence type="ECO:0000313" key="3">
    <source>
        <dbReference type="Proteomes" id="UP000019678"/>
    </source>
</evidence>
<organism evidence="2 3">
    <name type="scientific">Chondromyces apiculatus DSM 436</name>
    <dbReference type="NCBI Taxonomy" id="1192034"/>
    <lineage>
        <taxon>Bacteria</taxon>
        <taxon>Pseudomonadati</taxon>
        <taxon>Myxococcota</taxon>
        <taxon>Polyangia</taxon>
        <taxon>Polyangiales</taxon>
        <taxon>Polyangiaceae</taxon>
        <taxon>Chondromyces</taxon>
    </lineage>
</organism>
<dbReference type="Proteomes" id="UP000019678">
    <property type="component" value="Unassembled WGS sequence"/>
</dbReference>
<evidence type="ECO:0000313" key="2">
    <source>
        <dbReference type="EMBL" id="EYF07763.1"/>
    </source>
</evidence>
<accession>A0A017TEN8</accession>
<gene>
    <name evidence="2" type="ORF">CAP_7712</name>
</gene>